<proteinExistence type="predicted"/>
<protein>
    <submittedName>
        <fullName evidence="1">Uncharacterized protein</fullName>
    </submittedName>
</protein>
<dbReference type="AlphaFoldDB" id="A0A6C0IQT0"/>
<name>A0A6C0IQT0_9ZZZZ</name>
<reference evidence="1" key="1">
    <citation type="journal article" date="2020" name="Nature">
        <title>Giant virus diversity and host interactions through global metagenomics.</title>
        <authorList>
            <person name="Schulz F."/>
            <person name="Roux S."/>
            <person name="Paez-Espino D."/>
            <person name="Jungbluth S."/>
            <person name="Walsh D.A."/>
            <person name="Denef V.J."/>
            <person name="McMahon K.D."/>
            <person name="Konstantinidis K.T."/>
            <person name="Eloe-Fadrosh E.A."/>
            <person name="Kyrpides N.C."/>
            <person name="Woyke T."/>
        </authorList>
    </citation>
    <scope>NUCLEOTIDE SEQUENCE</scope>
    <source>
        <strain evidence="1">GVMAG-M-3300024261-37</strain>
    </source>
</reference>
<sequence>MDDDKDTLFPIELNKEFTIMKDKFNVLTQLNEGDKIGKNSNNEYVIFSKGWVMGSTQTAWRKIYGEDRENTNKYLEKDFIQYAKFLDRIVTFADSDLLNVYKTFCYDVSNFCQKLITSLYNLKKTYDGSDNSTKIIARIDSIILVLIEYKEKIETIYVSKHRGNFSCYLNMDSHSV</sequence>
<organism evidence="1">
    <name type="scientific">viral metagenome</name>
    <dbReference type="NCBI Taxonomy" id="1070528"/>
    <lineage>
        <taxon>unclassified sequences</taxon>
        <taxon>metagenomes</taxon>
        <taxon>organismal metagenomes</taxon>
    </lineage>
</organism>
<dbReference type="EMBL" id="MN740232">
    <property type="protein sequence ID" value="QHT94855.1"/>
    <property type="molecule type" value="Genomic_DNA"/>
</dbReference>
<evidence type="ECO:0000313" key="1">
    <source>
        <dbReference type="EMBL" id="QHT94855.1"/>
    </source>
</evidence>
<accession>A0A6C0IQT0</accession>